<evidence type="ECO:0000256" key="2">
    <source>
        <dbReference type="ARBA" id="ARBA00004123"/>
    </source>
</evidence>
<evidence type="ECO:0000256" key="4">
    <source>
        <dbReference type="ARBA" id="ARBA00022722"/>
    </source>
</evidence>
<dbReference type="InterPro" id="IPR027806">
    <property type="entry name" value="HARBI1_dom"/>
</dbReference>
<feature type="region of interest" description="Disordered" evidence="8">
    <location>
        <begin position="324"/>
        <end position="410"/>
    </location>
</feature>
<evidence type="ECO:0000256" key="6">
    <source>
        <dbReference type="ARBA" id="ARBA00022801"/>
    </source>
</evidence>
<organism evidence="10 11">
    <name type="scientific">Acanthoscelides obtectus</name>
    <name type="common">Bean weevil</name>
    <name type="synonym">Bruchus obtectus</name>
    <dbReference type="NCBI Taxonomy" id="200917"/>
    <lineage>
        <taxon>Eukaryota</taxon>
        <taxon>Metazoa</taxon>
        <taxon>Ecdysozoa</taxon>
        <taxon>Arthropoda</taxon>
        <taxon>Hexapoda</taxon>
        <taxon>Insecta</taxon>
        <taxon>Pterygota</taxon>
        <taxon>Neoptera</taxon>
        <taxon>Endopterygota</taxon>
        <taxon>Coleoptera</taxon>
        <taxon>Polyphaga</taxon>
        <taxon>Cucujiformia</taxon>
        <taxon>Chrysomeloidea</taxon>
        <taxon>Chrysomelidae</taxon>
        <taxon>Bruchinae</taxon>
        <taxon>Bruchini</taxon>
        <taxon>Acanthoscelides</taxon>
    </lineage>
</organism>
<evidence type="ECO:0000259" key="9">
    <source>
        <dbReference type="Pfam" id="PF13359"/>
    </source>
</evidence>
<dbReference type="PANTHER" id="PTHR22930">
    <property type="match status" value="1"/>
</dbReference>
<keyword evidence="4" id="KW-0540">Nuclease</keyword>
<gene>
    <name evidence="10" type="ORF">ACAOBT_LOCUS18093</name>
</gene>
<accession>A0A9P0L310</accession>
<dbReference type="Proteomes" id="UP001152888">
    <property type="component" value="Unassembled WGS sequence"/>
</dbReference>
<proteinExistence type="inferred from homology"/>
<reference evidence="10" key="1">
    <citation type="submission" date="2022-03" db="EMBL/GenBank/DDBJ databases">
        <authorList>
            <person name="Sayadi A."/>
        </authorList>
    </citation>
    <scope>NUCLEOTIDE SEQUENCE</scope>
</reference>
<evidence type="ECO:0000256" key="8">
    <source>
        <dbReference type="SAM" id="MobiDB-lite"/>
    </source>
</evidence>
<name>A0A9P0L310_ACAOB</name>
<evidence type="ECO:0000313" key="10">
    <source>
        <dbReference type="EMBL" id="CAH1987828.1"/>
    </source>
</evidence>
<keyword evidence="7" id="KW-0539">Nucleus</keyword>
<sequence length="436" mass="49984">MELNEAVSLWLAYRRWKRQKRRENRMYLVHPILHDRMTHSMFETLYPKLRQHEKKFFNYFRMSVKSFDDLLLLIGEDLLPHVGACGKSNDSTIFKNSTFFKKLTEKSLNIPGPKPVSEIRTTRLPHVIVGDEAFSLSEHIMRPYCGKNLTKEKRIFNYGLSRARRYIECCFGILVNKWRIFHKPLNVHIEFAENIIKACCVLHNYVRLRDGYRYEDTLFETALDGLSTTTIRPGSGEAYEQSLPEEYDHSDNFCLVGSPESLVSPVADFEPEDASLACKLPSHLTDLHTIEKLTTSGGPLLHRSSSPSPSLLQSSNMNLTAAPQLRCDTSNSDKAKRRQNASVDNMEGEKGLAFENSDDSIQDPDFVNSDSTTSTDSYDRHLGSANEENVSEPAKTKKRQRNCNASFPQKVQKRWNAMKIPTFLHNHRKGVTISFR</sequence>
<dbReference type="PANTHER" id="PTHR22930:SF269">
    <property type="entry name" value="NUCLEASE HARBI1-LIKE PROTEIN"/>
    <property type="match status" value="1"/>
</dbReference>
<dbReference type="Pfam" id="PF13359">
    <property type="entry name" value="DDE_Tnp_4"/>
    <property type="match status" value="1"/>
</dbReference>
<dbReference type="GO" id="GO:0005634">
    <property type="term" value="C:nucleus"/>
    <property type="evidence" value="ECO:0007669"/>
    <property type="project" value="UniProtKB-SubCell"/>
</dbReference>
<dbReference type="AlphaFoldDB" id="A0A9P0L310"/>
<dbReference type="EMBL" id="CAKOFQ010007029">
    <property type="protein sequence ID" value="CAH1987828.1"/>
    <property type="molecule type" value="Genomic_DNA"/>
</dbReference>
<dbReference type="OrthoDB" id="6571700at2759"/>
<comment type="cofactor">
    <cofactor evidence="1">
        <name>a divalent metal cation</name>
        <dbReference type="ChEBI" id="CHEBI:60240"/>
    </cofactor>
</comment>
<evidence type="ECO:0000256" key="3">
    <source>
        <dbReference type="ARBA" id="ARBA00006958"/>
    </source>
</evidence>
<evidence type="ECO:0000256" key="7">
    <source>
        <dbReference type="ARBA" id="ARBA00023242"/>
    </source>
</evidence>
<evidence type="ECO:0000256" key="5">
    <source>
        <dbReference type="ARBA" id="ARBA00022723"/>
    </source>
</evidence>
<feature type="domain" description="DDE Tnp4" evidence="9">
    <location>
        <begin position="82"/>
        <end position="204"/>
    </location>
</feature>
<dbReference type="GO" id="GO:0046872">
    <property type="term" value="F:metal ion binding"/>
    <property type="evidence" value="ECO:0007669"/>
    <property type="project" value="UniProtKB-KW"/>
</dbReference>
<keyword evidence="5" id="KW-0479">Metal-binding</keyword>
<dbReference type="InterPro" id="IPR045249">
    <property type="entry name" value="HARBI1-like"/>
</dbReference>
<keyword evidence="11" id="KW-1185">Reference proteome</keyword>
<dbReference type="GO" id="GO:0016787">
    <property type="term" value="F:hydrolase activity"/>
    <property type="evidence" value="ECO:0007669"/>
    <property type="project" value="UniProtKB-KW"/>
</dbReference>
<comment type="subcellular location">
    <subcellularLocation>
        <location evidence="2">Nucleus</location>
    </subcellularLocation>
</comment>
<evidence type="ECO:0000256" key="1">
    <source>
        <dbReference type="ARBA" id="ARBA00001968"/>
    </source>
</evidence>
<evidence type="ECO:0000313" key="11">
    <source>
        <dbReference type="Proteomes" id="UP001152888"/>
    </source>
</evidence>
<comment type="similarity">
    <text evidence="3">Belongs to the HARBI1 family.</text>
</comment>
<dbReference type="GO" id="GO:0004518">
    <property type="term" value="F:nuclease activity"/>
    <property type="evidence" value="ECO:0007669"/>
    <property type="project" value="UniProtKB-KW"/>
</dbReference>
<comment type="caution">
    <text evidence="10">The sequence shown here is derived from an EMBL/GenBank/DDBJ whole genome shotgun (WGS) entry which is preliminary data.</text>
</comment>
<protein>
    <recommendedName>
        <fullName evidence="9">DDE Tnp4 domain-containing protein</fullName>
    </recommendedName>
</protein>
<keyword evidence="6" id="KW-0378">Hydrolase</keyword>